<name>A0A0C6FCW9_9HYPH</name>
<dbReference type="KEGG" id="maqu:Maq22A_c06765"/>
<feature type="region of interest" description="Disordered" evidence="1">
    <location>
        <begin position="1"/>
        <end position="51"/>
    </location>
</feature>
<protein>
    <submittedName>
        <fullName evidence="2">U5 snRNP spliceosome subunit</fullName>
    </submittedName>
</protein>
<dbReference type="EMBL" id="AP014704">
    <property type="protein sequence ID" value="BAQ44697.1"/>
    <property type="molecule type" value="Genomic_DNA"/>
</dbReference>
<organism evidence="2 3">
    <name type="scientific">Methylobacterium aquaticum</name>
    <dbReference type="NCBI Taxonomy" id="270351"/>
    <lineage>
        <taxon>Bacteria</taxon>
        <taxon>Pseudomonadati</taxon>
        <taxon>Pseudomonadota</taxon>
        <taxon>Alphaproteobacteria</taxon>
        <taxon>Hyphomicrobiales</taxon>
        <taxon>Methylobacteriaceae</taxon>
        <taxon>Methylobacterium</taxon>
    </lineage>
</organism>
<dbReference type="Proteomes" id="UP000061432">
    <property type="component" value="Chromosome"/>
</dbReference>
<feature type="compositionally biased region" description="Basic and acidic residues" evidence="1">
    <location>
        <begin position="1"/>
        <end position="15"/>
    </location>
</feature>
<feature type="compositionally biased region" description="Pro residues" evidence="1">
    <location>
        <begin position="16"/>
        <end position="51"/>
    </location>
</feature>
<dbReference type="PATRIC" id="fig|270351.10.peg.1286"/>
<reference evidence="2 3" key="1">
    <citation type="journal article" date="2015" name="Genome Announc.">
        <title>Complete Genome Sequence of Methylobacterium aquaticum Strain 22A, Isolated from Racomitrium japonicum Moss.</title>
        <authorList>
            <person name="Tani A."/>
            <person name="Ogura Y."/>
            <person name="Hayashi T."/>
            <person name="Kimbara K."/>
        </authorList>
    </citation>
    <scope>NUCLEOTIDE SEQUENCE [LARGE SCALE GENOMIC DNA]</scope>
    <source>
        <strain evidence="2 3">MA-22A</strain>
    </source>
</reference>
<dbReference type="AlphaFoldDB" id="A0A0C6FCW9"/>
<reference evidence="3" key="2">
    <citation type="submission" date="2015-01" db="EMBL/GenBank/DDBJ databases">
        <title>Complete genome sequence of Methylobacterium aquaticum strain 22A.</title>
        <authorList>
            <person name="Tani A."/>
            <person name="Ogura Y."/>
            <person name="Hayashi T."/>
        </authorList>
    </citation>
    <scope>NUCLEOTIDE SEQUENCE [LARGE SCALE GENOMIC DNA]</scope>
    <source>
        <strain evidence="3">MA-22A</strain>
    </source>
</reference>
<proteinExistence type="predicted"/>
<sequence>MEGRHTMSDTPRPGDDPLPPIGDPPPDTGPPEGDPPGEPPAPQPPGPINGR</sequence>
<gene>
    <name evidence="2" type="ORF">Maq22A_c06765</name>
</gene>
<evidence type="ECO:0000313" key="3">
    <source>
        <dbReference type="Proteomes" id="UP000061432"/>
    </source>
</evidence>
<evidence type="ECO:0000313" key="2">
    <source>
        <dbReference type="EMBL" id="BAQ44697.1"/>
    </source>
</evidence>
<accession>A0A0C6FCW9</accession>
<evidence type="ECO:0000256" key="1">
    <source>
        <dbReference type="SAM" id="MobiDB-lite"/>
    </source>
</evidence>